<sequence>MFVRSARESPSVVSTRVLRTHRKNSVENFRLQERVKTIDFESKHNYLQISDEIDGVRQNLVKIKGVKKNVGVSVERRKLLRDKGLRILPVKHNDKDDYFKVRTPQGKDVIISCSDFYDGETMRKRLSIDVHESARTPCLDVENSDGEELLDSGLPESRNRRHTISLDRPFRYRNITPPLRPGSRRNFKDVEEKNSEDEEKLLEKLSSMERKYGILRPQTAYLRERDRQASPRPRSRTCPAEVQSGETTSAPYRKISRKNSGIVGNTRKKSRGNPSVDNETSTTTKTTEEQMMQAKGNQQEVCLNTNVVLEETIPLSPSVRPGLRARSMTVVSGQSHSGISRTVVGIRRMSLDRDKSIRLPSSPSAGRWFQPDTPEFSPIDEDNEKVEQKLSKFTERKVSWKDNLNDDRESRIDESSLFNGCPTPSTESFAVRDGRKESVMSTKSRTSCDVRAQSAPHSHLSSRKVSRRSSHNFATKSRTSCDVRAQSAPHSHLSSRKVSRRSSHNFAYDAQPDKALTKGYVTMQMTIGNKQVKVYVPKFSTDCLDDVVERARAKSAVKAVGNQGRPLKNRR</sequence>
<dbReference type="Proteomes" id="UP001159427">
    <property type="component" value="Unassembled WGS sequence"/>
</dbReference>
<dbReference type="EMBL" id="CALNXI010001458">
    <property type="protein sequence ID" value="CAH3169622.1"/>
    <property type="molecule type" value="Genomic_DNA"/>
</dbReference>
<comment type="caution">
    <text evidence="2">The sequence shown here is derived from an EMBL/GenBank/DDBJ whole genome shotgun (WGS) entry which is preliminary data.</text>
</comment>
<feature type="region of interest" description="Disordered" evidence="1">
    <location>
        <begin position="356"/>
        <end position="381"/>
    </location>
</feature>
<feature type="compositionally biased region" description="Basic residues" evidence="1">
    <location>
        <begin position="460"/>
        <end position="470"/>
    </location>
</feature>
<evidence type="ECO:0000256" key="1">
    <source>
        <dbReference type="SAM" id="MobiDB-lite"/>
    </source>
</evidence>
<name>A0ABN8QSI1_9CNID</name>
<feature type="region of interest" description="Disordered" evidence="1">
    <location>
        <begin position="223"/>
        <end position="287"/>
    </location>
</feature>
<feature type="compositionally biased region" description="Polar residues" evidence="1">
    <location>
        <begin position="471"/>
        <end position="480"/>
    </location>
</feature>
<evidence type="ECO:0000313" key="2">
    <source>
        <dbReference type="EMBL" id="CAH3169622.1"/>
    </source>
</evidence>
<feature type="region of interest" description="Disordered" evidence="1">
    <location>
        <begin position="411"/>
        <end position="506"/>
    </location>
</feature>
<feature type="compositionally biased region" description="Basic residues" evidence="1">
    <location>
        <begin position="493"/>
        <end position="503"/>
    </location>
</feature>
<protein>
    <submittedName>
        <fullName evidence="2">Uncharacterized protein</fullName>
    </submittedName>
</protein>
<evidence type="ECO:0000313" key="3">
    <source>
        <dbReference type="Proteomes" id="UP001159427"/>
    </source>
</evidence>
<gene>
    <name evidence="2" type="ORF">PEVE_00006934</name>
</gene>
<accession>A0ABN8QSI1</accession>
<organism evidence="2 3">
    <name type="scientific">Porites evermanni</name>
    <dbReference type="NCBI Taxonomy" id="104178"/>
    <lineage>
        <taxon>Eukaryota</taxon>
        <taxon>Metazoa</taxon>
        <taxon>Cnidaria</taxon>
        <taxon>Anthozoa</taxon>
        <taxon>Hexacorallia</taxon>
        <taxon>Scleractinia</taxon>
        <taxon>Fungiina</taxon>
        <taxon>Poritidae</taxon>
        <taxon>Porites</taxon>
    </lineage>
</organism>
<proteinExistence type="predicted"/>
<reference evidence="2 3" key="1">
    <citation type="submission" date="2022-05" db="EMBL/GenBank/DDBJ databases">
        <authorList>
            <consortium name="Genoscope - CEA"/>
            <person name="William W."/>
        </authorList>
    </citation>
    <scope>NUCLEOTIDE SEQUENCE [LARGE SCALE GENOMIC DNA]</scope>
</reference>
<feature type="compositionally biased region" description="Polar residues" evidence="1">
    <location>
        <begin position="416"/>
        <end position="428"/>
    </location>
</feature>
<feature type="region of interest" description="Disordered" evidence="1">
    <location>
        <begin position="173"/>
        <end position="199"/>
    </location>
</feature>
<keyword evidence="3" id="KW-1185">Reference proteome</keyword>